<dbReference type="EMBL" id="BMAU01021174">
    <property type="protein sequence ID" value="GFX93444.1"/>
    <property type="molecule type" value="Genomic_DNA"/>
</dbReference>
<proteinExistence type="predicted"/>
<organism evidence="1 2">
    <name type="scientific">Trichonephila clavipes</name>
    <name type="common">Golden silk orbweaver</name>
    <name type="synonym">Nephila clavipes</name>
    <dbReference type="NCBI Taxonomy" id="2585209"/>
    <lineage>
        <taxon>Eukaryota</taxon>
        <taxon>Metazoa</taxon>
        <taxon>Ecdysozoa</taxon>
        <taxon>Arthropoda</taxon>
        <taxon>Chelicerata</taxon>
        <taxon>Arachnida</taxon>
        <taxon>Araneae</taxon>
        <taxon>Araneomorphae</taxon>
        <taxon>Entelegynae</taxon>
        <taxon>Araneoidea</taxon>
        <taxon>Nephilidae</taxon>
        <taxon>Trichonephila</taxon>
    </lineage>
</organism>
<gene>
    <name evidence="1" type="ORF">TNCV_1093841</name>
</gene>
<dbReference type="Proteomes" id="UP000887159">
    <property type="component" value="Unassembled WGS sequence"/>
</dbReference>
<protein>
    <submittedName>
        <fullName evidence="1">Uncharacterized protein</fullName>
    </submittedName>
</protein>
<comment type="caution">
    <text evidence="1">The sequence shown here is derived from an EMBL/GenBank/DDBJ whole genome shotgun (WGS) entry which is preliminary data.</text>
</comment>
<dbReference type="AlphaFoldDB" id="A0A8X6RJI0"/>
<keyword evidence="2" id="KW-1185">Reference proteome</keyword>
<name>A0A8X6RJI0_TRICX</name>
<sequence length="157" mass="17291">MVDKDILEIVQSSKSVIAADSNDKNEINNAAHISVSSEMRNSIKMLHLSHSHALNLHYSPESGDNLFMALRFSAGSAFSSAIFRPREALLSPSAGPEGIKREHPGIHTPLSLPSISREDFRSAEYLECPLLHRHYILGSVSLFHTTCPGPYPRDDQG</sequence>
<evidence type="ECO:0000313" key="2">
    <source>
        <dbReference type="Proteomes" id="UP000887159"/>
    </source>
</evidence>
<reference evidence="1" key="1">
    <citation type="submission" date="2020-08" db="EMBL/GenBank/DDBJ databases">
        <title>Multicomponent nature underlies the extraordinary mechanical properties of spider dragline silk.</title>
        <authorList>
            <person name="Kono N."/>
            <person name="Nakamura H."/>
            <person name="Mori M."/>
            <person name="Yoshida Y."/>
            <person name="Ohtoshi R."/>
            <person name="Malay A.D."/>
            <person name="Moran D.A.P."/>
            <person name="Tomita M."/>
            <person name="Numata K."/>
            <person name="Arakawa K."/>
        </authorList>
    </citation>
    <scope>NUCLEOTIDE SEQUENCE</scope>
</reference>
<accession>A0A8X6RJI0</accession>
<evidence type="ECO:0000313" key="1">
    <source>
        <dbReference type="EMBL" id="GFX93444.1"/>
    </source>
</evidence>